<dbReference type="EMBL" id="UGYO01000001">
    <property type="protein sequence ID" value="SUI67154.1"/>
    <property type="molecule type" value="Genomic_DNA"/>
</dbReference>
<evidence type="ECO:0000313" key="2">
    <source>
        <dbReference type="EMBL" id="SUI67154.1"/>
    </source>
</evidence>
<reference evidence="1" key="2">
    <citation type="submission" date="2021-05" db="EMBL/GenBank/DDBJ databases">
        <title>Molecular characterization for Shewanella algae harboring chromosomal blaOXA-55-like strains isolated from clinical and environment sample.</title>
        <authorList>
            <person name="Ohama Y."/>
            <person name="Aoki K."/>
            <person name="Harada S."/>
            <person name="Moriya K."/>
            <person name="Ishii Y."/>
            <person name="Tateda K."/>
        </authorList>
    </citation>
    <scope>NUCLEOTIDE SEQUENCE</scope>
    <source>
        <strain evidence="1">TUM17379</strain>
    </source>
</reference>
<proteinExistence type="predicted"/>
<dbReference type="RefSeq" id="WP_037437059.1">
    <property type="nucleotide sequence ID" value="NZ_AP024609.1"/>
</dbReference>
<accession>A0A379ZRY3</accession>
<dbReference type="PANTHER" id="PTHR37953:SF1">
    <property type="entry name" value="UPF0127 PROTEIN MJ1496"/>
    <property type="match status" value="1"/>
</dbReference>
<organism evidence="2 3">
    <name type="scientific">Shewanella algae</name>
    <dbReference type="NCBI Taxonomy" id="38313"/>
    <lineage>
        <taxon>Bacteria</taxon>
        <taxon>Pseudomonadati</taxon>
        <taxon>Pseudomonadota</taxon>
        <taxon>Gammaproteobacteria</taxon>
        <taxon>Alteromonadales</taxon>
        <taxon>Shewanellaceae</taxon>
        <taxon>Shewanella</taxon>
    </lineage>
</organism>
<dbReference type="GeneID" id="93807227"/>
<dbReference type="EMBL" id="AP024613">
    <property type="protein sequence ID" value="BCV43158.1"/>
    <property type="molecule type" value="Genomic_DNA"/>
</dbReference>
<dbReference type="InterPro" id="IPR003795">
    <property type="entry name" value="DUF192"/>
</dbReference>
<dbReference type="Gene3D" id="2.60.120.1140">
    <property type="entry name" value="Protein of unknown function DUF192"/>
    <property type="match status" value="1"/>
</dbReference>
<dbReference type="KEGG" id="salg:BS332_06350"/>
<evidence type="ECO:0000313" key="3">
    <source>
        <dbReference type="Proteomes" id="UP000254069"/>
    </source>
</evidence>
<dbReference type="AlphaFoldDB" id="A0A379ZRY3"/>
<dbReference type="PANTHER" id="PTHR37953">
    <property type="entry name" value="UPF0127 PROTEIN MJ1496"/>
    <property type="match status" value="1"/>
</dbReference>
<dbReference type="InterPro" id="IPR038695">
    <property type="entry name" value="Saro_0823-like_sf"/>
</dbReference>
<dbReference type="Pfam" id="PF02643">
    <property type="entry name" value="DUF192"/>
    <property type="match status" value="1"/>
</dbReference>
<gene>
    <name evidence="2" type="ORF">NCTC10738_01855</name>
    <name evidence="1" type="ORF">TUM17379_01760</name>
</gene>
<keyword evidence="3" id="KW-1185">Reference proteome</keyword>
<sequence>METKTLITASGYELGQVFLANNPWLRLRGLLGRPKLTPSQGMLISPCSSVHTIGMRYPLDIVYLDAQHTVLKVVSELKPWRSSFCHGAHHTLELVNGTAAKAQIHEGETLRWKSS</sequence>
<name>A0A379ZRY3_9GAMM</name>
<protein>
    <submittedName>
        <fullName evidence="2">Uncharacterized ACR, COG1430</fullName>
    </submittedName>
</protein>
<dbReference type="Proteomes" id="UP000825078">
    <property type="component" value="Chromosome"/>
</dbReference>
<evidence type="ECO:0000313" key="1">
    <source>
        <dbReference type="EMBL" id="BCV43158.1"/>
    </source>
</evidence>
<reference evidence="2 3" key="1">
    <citation type="submission" date="2018-06" db="EMBL/GenBank/DDBJ databases">
        <authorList>
            <consortium name="Pathogen Informatics"/>
            <person name="Doyle S."/>
        </authorList>
    </citation>
    <scope>NUCLEOTIDE SEQUENCE [LARGE SCALE GENOMIC DNA]</scope>
    <source>
        <strain evidence="2 3">NCTC10738</strain>
    </source>
</reference>
<dbReference type="Proteomes" id="UP000254069">
    <property type="component" value="Unassembled WGS sequence"/>
</dbReference>